<name>A0A645HCV1_9ZZZZ</name>
<evidence type="ECO:0000313" key="1">
    <source>
        <dbReference type="EMBL" id="MPN36857.1"/>
    </source>
</evidence>
<gene>
    <name evidence="1" type="ORF">SDC9_184369</name>
</gene>
<protein>
    <submittedName>
        <fullName evidence="1">Uncharacterized protein</fullName>
    </submittedName>
</protein>
<dbReference type="AlphaFoldDB" id="A0A645HCV1"/>
<accession>A0A645HCV1</accession>
<organism evidence="1">
    <name type="scientific">bioreactor metagenome</name>
    <dbReference type="NCBI Taxonomy" id="1076179"/>
    <lineage>
        <taxon>unclassified sequences</taxon>
        <taxon>metagenomes</taxon>
        <taxon>ecological metagenomes</taxon>
    </lineage>
</organism>
<sequence length="98" mass="11127">MIKPTGCESHVRVNENNEISLGFTGCKVICPVNIIDIPLSLLFRRICMNIVRYIVLSQMIKHSFVGIVSDKEEFFVSHIGIFKDLLINKVQPGYAFID</sequence>
<reference evidence="1" key="1">
    <citation type="submission" date="2019-08" db="EMBL/GenBank/DDBJ databases">
        <authorList>
            <person name="Kucharzyk K."/>
            <person name="Murdoch R.W."/>
            <person name="Higgins S."/>
            <person name="Loffler F."/>
        </authorList>
    </citation>
    <scope>NUCLEOTIDE SEQUENCE</scope>
</reference>
<comment type="caution">
    <text evidence="1">The sequence shown here is derived from an EMBL/GenBank/DDBJ whole genome shotgun (WGS) entry which is preliminary data.</text>
</comment>
<dbReference type="EMBL" id="VSSQ01091228">
    <property type="protein sequence ID" value="MPN36857.1"/>
    <property type="molecule type" value="Genomic_DNA"/>
</dbReference>
<proteinExistence type="predicted"/>